<feature type="transmembrane region" description="Helical" evidence="7">
    <location>
        <begin position="408"/>
        <end position="429"/>
    </location>
</feature>
<dbReference type="AlphaFoldDB" id="A0A6N7XY70"/>
<dbReference type="Pfam" id="PF02687">
    <property type="entry name" value="FtsX"/>
    <property type="match status" value="2"/>
</dbReference>
<organism evidence="9 10">
    <name type="scientific">Tissierella pigra</name>
    <dbReference type="NCBI Taxonomy" id="2607614"/>
    <lineage>
        <taxon>Bacteria</taxon>
        <taxon>Bacillati</taxon>
        <taxon>Bacillota</taxon>
        <taxon>Tissierellia</taxon>
        <taxon>Tissierellales</taxon>
        <taxon>Tissierellaceae</taxon>
        <taxon>Tissierella</taxon>
    </lineage>
</organism>
<feature type="transmembrane region" description="Helical" evidence="7">
    <location>
        <begin position="26"/>
        <end position="45"/>
    </location>
</feature>
<feature type="transmembrane region" description="Helical" evidence="7">
    <location>
        <begin position="249"/>
        <end position="271"/>
    </location>
</feature>
<dbReference type="GO" id="GO:0022857">
    <property type="term" value="F:transmembrane transporter activity"/>
    <property type="evidence" value="ECO:0007669"/>
    <property type="project" value="TreeGrafter"/>
</dbReference>
<evidence type="ECO:0000256" key="7">
    <source>
        <dbReference type="SAM" id="Phobius"/>
    </source>
</evidence>
<dbReference type="InterPro" id="IPR003838">
    <property type="entry name" value="ABC3_permease_C"/>
</dbReference>
<dbReference type="RefSeq" id="WP_154441208.1">
    <property type="nucleotide sequence ID" value="NZ_JAHLPJ010000001.1"/>
</dbReference>
<evidence type="ECO:0000256" key="6">
    <source>
        <dbReference type="ARBA" id="ARBA00038076"/>
    </source>
</evidence>
<proteinExistence type="inferred from homology"/>
<keyword evidence="5 7" id="KW-0472">Membrane</keyword>
<keyword evidence="3 7" id="KW-0812">Transmembrane</keyword>
<accession>A0A6N7XY70</accession>
<feature type="transmembrane region" description="Helical" evidence="7">
    <location>
        <begin position="306"/>
        <end position="325"/>
    </location>
</feature>
<comment type="subcellular location">
    <subcellularLocation>
        <location evidence="1">Cell membrane</location>
        <topology evidence="1">Multi-pass membrane protein</topology>
    </subcellularLocation>
</comment>
<evidence type="ECO:0000256" key="3">
    <source>
        <dbReference type="ARBA" id="ARBA00022692"/>
    </source>
</evidence>
<evidence type="ECO:0000313" key="10">
    <source>
        <dbReference type="Proteomes" id="UP000469523"/>
    </source>
</evidence>
<dbReference type="PANTHER" id="PTHR30572:SF4">
    <property type="entry name" value="ABC TRANSPORTER PERMEASE YTRF"/>
    <property type="match status" value="1"/>
</dbReference>
<feature type="transmembrane region" description="Helical" evidence="7">
    <location>
        <begin position="669"/>
        <end position="693"/>
    </location>
</feature>
<dbReference type="Proteomes" id="UP000469523">
    <property type="component" value="Unassembled WGS sequence"/>
</dbReference>
<keyword evidence="2" id="KW-1003">Cell membrane</keyword>
<feature type="transmembrane region" description="Helical" evidence="7">
    <location>
        <begin position="720"/>
        <end position="743"/>
    </location>
</feature>
<feature type="domain" description="ABC3 transporter permease C-terminal" evidence="8">
    <location>
        <begin position="672"/>
        <end position="784"/>
    </location>
</feature>
<evidence type="ECO:0000256" key="4">
    <source>
        <dbReference type="ARBA" id="ARBA00022989"/>
    </source>
</evidence>
<keyword evidence="4 7" id="KW-1133">Transmembrane helix</keyword>
<protein>
    <submittedName>
        <fullName evidence="9">FtsX-like permease family protein</fullName>
    </submittedName>
</protein>
<evidence type="ECO:0000256" key="5">
    <source>
        <dbReference type="ARBA" id="ARBA00023136"/>
    </source>
</evidence>
<dbReference type="InterPro" id="IPR050250">
    <property type="entry name" value="Macrolide_Exporter_MacB"/>
</dbReference>
<feature type="transmembrane region" description="Helical" evidence="7">
    <location>
        <begin position="331"/>
        <end position="354"/>
    </location>
</feature>
<reference evidence="9 10" key="1">
    <citation type="submission" date="2019-09" db="EMBL/GenBank/DDBJ databases">
        <title>In-depth cultivation of the pig gut microbiome towards novel bacterial diversity and tailored functional studies.</title>
        <authorList>
            <person name="Wylensek D."/>
            <person name="Hitch T.C.A."/>
            <person name="Clavel T."/>
        </authorList>
    </citation>
    <scope>NUCLEOTIDE SEQUENCE [LARGE SCALE GENOMIC DNA]</scope>
    <source>
        <strain evidence="9 10">WCA3-693-APC-4?</strain>
    </source>
</reference>
<evidence type="ECO:0000313" key="9">
    <source>
        <dbReference type="EMBL" id="MSU02393.1"/>
    </source>
</evidence>
<name>A0A6N7XY70_9FIRM</name>
<comment type="similarity">
    <text evidence="6">Belongs to the ABC-4 integral membrane protein family.</text>
</comment>
<dbReference type="SUPFAM" id="SSF103473">
    <property type="entry name" value="MFS general substrate transporter"/>
    <property type="match status" value="1"/>
</dbReference>
<comment type="caution">
    <text evidence="9">The sequence shown here is derived from an EMBL/GenBank/DDBJ whole genome shotgun (WGS) entry which is preliminary data.</text>
</comment>
<dbReference type="InterPro" id="IPR036259">
    <property type="entry name" value="MFS_trans_sf"/>
</dbReference>
<evidence type="ECO:0000259" key="8">
    <source>
        <dbReference type="Pfam" id="PF02687"/>
    </source>
</evidence>
<feature type="transmembrane region" description="Helical" evidence="7">
    <location>
        <begin position="763"/>
        <end position="782"/>
    </location>
</feature>
<dbReference type="EMBL" id="VUNQ01000031">
    <property type="protein sequence ID" value="MSU02393.1"/>
    <property type="molecule type" value="Genomic_DNA"/>
</dbReference>
<keyword evidence="10" id="KW-1185">Reference proteome</keyword>
<gene>
    <name evidence="9" type="ORF">FYJ83_13080</name>
</gene>
<dbReference type="PANTHER" id="PTHR30572">
    <property type="entry name" value="MEMBRANE COMPONENT OF TRANSPORTER-RELATED"/>
    <property type="match status" value="1"/>
</dbReference>
<evidence type="ECO:0000256" key="1">
    <source>
        <dbReference type="ARBA" id="ARBA00004651"/>
    </source>
</evidence>
<feature type="domain" description="ABC3 transporter permease C-terminal" evidence="8">
    <location>
        <begin position="255"/>
        <end position="352"/>
    </location>
</feature>
<dbReference type="GO" id="GO:0005886">
    <property type="term" value="C:plasma membrane"/>
    <property type="evidence" value="ECO:0007669"/>
    <property type="project" value="UniProtKB-SubCell"/>
</dbReference>
<evidence type="ECO:0000256" key="2">
    <source>
        <dbReference type="ARBA" id="ARBA00022475"/>
    </source>
</evidence>
<sequence>MIANNNRAVIGKLANRNIKFNGTRNVFILITIILSVSLLGVMSLTQSAREQNIRKQLNMVQHVMYEYVNEEQIEKLKAFDEIDFLTPAKFGKSFKIQDKMIHPIYFEKDTKSIKTPAIIHGNYPKKLNEIAVYKPMLNLFHNAKNIGDTIRIKFLDGREEEFNISGFVEGNENSNVFQVLFSKEYSESGEQLKDFPYTVLCKIKNADRMSKNEFLDTVRRIGRYAGIERKNINPHNAFANSLSLSKQNILFIIGLSIGILFVSILVVYNVFYISVLENIQRFGQLRTIGTSKKQIRAIVRREGKILFSKGTPIGLLISWIISYLINPDGWSWRYTIILSLIVTIAEYITIIISIRKPAKIASSISPVEASRFSGNKHNEVKETNNLHRKLSPYSMAQISLKRNKNKSFLTLVSLGVGGILFIMSSTLIVSTSLEKYSRQGLYEFGEYIISFDYNTVQTIDKGVTGIQLDNPINKELIQKINELPEVNKVIEFHRTSVKFDYKDVINVGDYFSAFSKDDTDTINKTLSEGIFDYNEMIKNDEILIVFNKVAQEIYGWKFEIGDKVDFRYSDGKKEVEKSFKIVGSIEKPSNITYHSGWFLLPVEKLEVLFPGLNTIDTLVVSINDFENEGDIAESKIYNLIDRNPLLEIHTLKQNLIEDKEAFNLLYKSIIGLSGFIILFSLINLVNTIITNIISRKKEFAMLQSIGLTNKQLIKMIQFEGLGLSFGNSIITLIFGSSLGYGLIKVLQHVGATYVHYHFPMYYFIVYIMIIVMVPLIVSNILVKSFQKESLVSRLRHVD</sequence>